<dbReference type="InterPro" id="IPR043754">
    <property type="entry name" value="DUF5700"/>
</dbReference>
<organism evidence="2 3">
    <name type="scientific">Gramella jeungdoensis</name>
    <dbReference type="NCBI Taxonomy" id="708091"/>
    <lineage>
        <taxon>Bacteria</taxon>
        <taxon>Pseudomonadati</taxon>
        <taxon>Bacteroidota</taxon>
        <taxon>Flavobacteriia</taxon>
        <taxon>Flavobacteriales</taxon>
        <taxon>Flavobacteriaceae</taxon>
        <taxon>Christiangramia</taxon>
    </lineage>
</organism>
<keyword evidence="1" id="KW-0732">Signal</keyword>
<comment type="caution">
    <text evidence="2">The sequence shown here is derived from an EMBL/GenBank/DDBJ whole genome shotgun (WGS) entry which is preliminary data.</text>
</comment>
<evidence type="ECO:0000313" key="2">
    <source>
        <dbReference type="EMBL" id="MCM8569853.1"/>
    </source>
</evidence>
<accession>A0ABT0Z290</accession>
<evidence type="ECO:0000313" key="3">
    <source>
        <dbReference type="Proteomes" id="UP001155077"/>
    </source>
</evidence>
<name>A0ABT0Z290_9FLAO</name>
<dbReference type="RefSeq" id="WP_252113340.1">
    <property type="nucleotide sequence ID" value="NZ_JAMSCK010000003.1"/>
</dbReference>
<evidence type="ECO:0000256" key="1">
    <source>
        <dbReference type="SAM" id="SignalP"/>
    </source>
</evidence>
<keyword evidence="3" id="KW-1185">Reference proteome</keyword>
<sequence length="366" mass="42301">MKHQLLLSVLLLFLSHYSFSQKFNTEAVVKFWEITSILQEDREIPDSIWESYSNLPGVKKYITNNRSEENLKAHRKYLELFFKPSLSDSLAEMIGDEKLKNDDIFQNMKYLKENEEKLKLFTHEITSPTYLDSAIELTKKYLPAGNKNTSIGDLNIYIQPITYDAAVQGKDMYYGLSIVHDFDKFQIGTVAAHELHHVLRNNKEIKNSLSEKDSASVWVISKINNEGSADLIDKVLVVEHENDLFLGSLFNQILLQNIDPVMVEIDNALSLNSRKNEKFVTVKDFNKIIKYFSGHIPGFYMAEVIKRNGYEKQLIEGCENPFNIFYLYNKAAKNDPGKPFTYSQETIEYLKNLERKAYDSPSTTIN</sequence>
<dbReference type="EMBL" id="JAMSCK010000003">
    <property type="protein sequence ID" value="MCM8569853.1"/>
    <property type="molecule type" value="Genomic_DNA"/>
</dbReference>
<feature type="signal peptide" evidence="1">
    <location>
        <begin position="1"/>
        <end position="20"/>
    </location>
</feature>
<feature type="chain" id="PRO_5045960772" description="DUF2268 domain-containing protein" evidence="1">
    <location>
        <begin position="21"/>
        <end position="366"/>
    </location>
</feature>
<reference evidence="2" key="1">
    <citation type="submission" date="2022-06" db="EMBL/GenBank/DDBJ databases">
        <title>Gramella sediminis sp. nov., isolated from deep-sea sediment of the Indian Ocean.</title>
        <authorList>
            <person name="Yang L."/>
        </authorList>
    </citation>
    <scope>NUCLEOTIDE SEQUENCE</scope>
    <source>
        <strain evidence="2">HMD3159</strain>
    </source>
</reference>
<evidence type="ECO:0008006" key="4">
    <source>
        <dbReference type="Google" id="ProtNLM"/>
    </source>
</evidence>
<protein>
    <recommendedName>
        <fullName evidence="4">DUF2268 domain-containing protein</fullName>
    </recommendedName>
</protein>
<dbReference type="Pfam" id="PF18958">
    <property type="entry name" value="DUF5700"/>
    <property type="match status" value="1"/>
</dbReference>
<proteinExistence type="predicted"/>
<dbReference type="Proteomes" id="UP001155077">
    <property type="component" value="Unassembled WGS sequence"/>
</dbReference>
<gene>
    <name evidence="2" type="ORF">NE848_10710</name>
</gene>